<accession>A0A0H5QVV8</accession>
<proteinExistence type="predicted"/>
<evidence type="ECO:0000259" key="2">
    <source>
        <dbReference type="Pfam" id="PF08794"/>
    </source>
</evidence>
<dbReference type="EMBL" id="CVTF01000083">
    <property type="protein sequence ID" value="CRY99753.1"/>
    <property type="molecule type" value="Genomic_DNA"/>
</dbReference>
<dbReference type="AlphaFoldDB" id="A0A0H5QVV8"/>
<dbReference type="InterPro" id="IPR014902">
    <property type="entry name" value="FHBP-like_C"/>
</dbReference>
<organism evidence="4 5">
    <name type="scientific">Neisseria meningitidis serogroup B</name>
    <dbReference type="NCBI Taxonomy" id="491"/>
    <lineage>
        <taxon>Bacteria</taxon>
        <taxon>Pseudomonadati</taxon>
        <taxon>Pseudomonadota</taxon>
        <taxon>Betaproteobacteria</taxon>
        <taxon>Neisseriales</taxon>
        <taxon>Neisseriaceae</taxon>
        <taxon>Neisseria</taxon>
    </lineage>
</organism>
<dbReference type="InterPro" id="IPR049377">
    <property type="entry name" value="FHBP_N"/>
</dbReference>
<dbReference type="SUPFAM" id="SSF56925">
    <property type="entry name" value="OMPA-like"/>
    <property type="match status" value="1"/>
</dbReference>
<evidence type="ECO:0000256" key="1">
    <source>
        <dbReference type="ARBA" id="ARBA00004442"/>
    </source>
</evidence>
<dbReference type="Gene3D" id="2.40.160.90">
    <property type="match status" value="1"/>
</dbReference>
<feature type="domain" description="Factor H binding protein N-terminal" evidence="3">
    <location>
        <begin position="59"/>
        <end position="152"/>
    </location>
</feature>
<dbReference type="GO" id="GO:0009279">
    <property type="term" value="C:cell outer membrane"/>
    <property type="evidence" value="ECO:0007669"/>
    <property type="project" value="UniProtKB-SubCell"/>
</dbReference>
<sequence length="333" mass="35429">MPVNKMPSEPPFGRHLIFASLTCLIDAVCKKRYRNQNVYILSILCMTRSKPVNRTTFCCLSLTAALILTACSSGGGGSGGGGVAADIGAGLADALTAPLDHKDKGLKSLTLEDSISQNGTLTLSAQGAERTFKAGDKDNSLNTGKLKNDKISRFDFIRQIEVDGQLITLESGEFQVYKQSHSALTALQTEQVQDSEHSGKMVAKRQFRIGDIVGEHTSFGKLPKDVMATYRGTAFGSDDAGGKLTYTIDFAAKQGHGKIEHLKSPELNVDLAAADIKPDEKHHAVISGSVLYNQAEKGSYSLGIFGGQAQEVAGSAEVETANGIRHIGLAAKQ</sequence>
<evidence type="ECO:0000313" key="5">
    <source>
        <dbReference type="Proteomes" id="UP000182715"/>
    </source>
</evidence>
<dbReference type="InterPro" id="IPR011250">
    <property type="entry name" value="OMP/PagP_B-barrel"/>
</dbReference>
<dbReference type="Proteomes" id="UP000182715">
    <property type="component" value="Unassembled WGS sequence"/>
</dbReference>
<evidence type="ECO:0000259" key="3">
    <source>
        <dbReference type="Pfam" id="PF20937"/>
    </source>
</evidence>
<dbReference type="Gene3D" id="2.60.40.1980">
    <property type="match status" value="1"/>
</dbReference>
<dbReference type="Pfam" id="PF08794">
    <property type="entry name" value="FHBP_C"/>
    <property type="match status" value="1"/>
</dbReference>
<keyword evidence="4" id="KW-0449">Lipoprotein</keyword>
<dbReference type="NCBIfam" id="NF041466">
    <property type="entry name" value="factorH_bind"/>
    <property type="match status" value="1"/>
</dbReference>
<reference evidence="4 5" key="1">
    <citation type="submission" date="2014-11" db="EMBL/GenBank/DDBJ databases">
        <authorList>
            <person name="Diene M.Seydina."/>
        </authorList>
    </citation>
    <scope>NUCLEOTIDE SEQUENCE [LARGE SCALE GENOMIC DNA]</scope>
    <source>
        <strain evidence="4 5">Neisseria meningitidis CHUV</strain>
    </source>
</reference>
<evidence type="ECO:0000313" key="4">
    <source>
        <dbReference type="EMBL" id="CRY99753.1"/>
    </source>
</evidence>
<comment type="subcellular location">
    <subcellularLocation>
        <location evidence="1">Cell outer membrane</location>
    </subcellularLocation>
</comment>
<name>A0A0H5QVV8_NEIMI</name>
<dbReference type="InterPro" id="IPR049378">
    <property type="entry name" value="FHBP"/>
</dbReference>
<dbReference type="Pfam" id="PF20937">
    <property type="entry name" value="FHBP_N"/>
    <property type="match status" value="1"/>
</dbReference>
<protein>
    <submittedName>
        <fullName evidence="4">Putative lipoprotein</fullName>
    </submittedName>
</protein>
<feature type="domain" description="Factor H binding protein-like C-terminal" evidence="2">
    <location>
        <begin position="221"/>
        <end position="316"/>
    </location>
</feature>